<comment type="catalytic activity">
    <reaction evidence="9">
        <text>7-carboxy-7-carbaguanine + NH4(+) + 2 ATP = 7-cyano-7-carbaguanine + 2 AMP + 2 diphosphate + 2 H(+)</text>
        <dbReference type="Rhea" id="RHEA:27982"/>
        <dbReference type="ChEBI" id="CHEBI:15378"/>
        <dbReference type="ChEBI" id="CHEBI:28938"/>
        <dbReference type="ChEBI" id="CHEBI:30616"/>
        <dbReference type="ChEBI" id="CHEBI:33019"/>
        <dbReference type="ChEBI" id="CHEBI:45075"/>
        <dbReference type="ChEBI" id="CHEBI:61036"/>
        <dbReference type="ChEBI" id="CHEBI:456215"/>
        <dbReference type="EC" id="6.3.4.20"/>
    </reaction>
</comment>
<reference evidence="12 15" key="2">
    <citation type="submission" date="2019-04" db="EMBL/GenBank/DDBJ databases">
        <title>Genome Announcement To Ensure Probiotic Safety of Bifidobacterium longum subsp infantis UBBI-01.</title>
        <authorList>
            <person name="Sulthana A."/>
            <person name="Lakshmi S.G."/>
            <person name="Madempudi R.S."/>
        </authorList>
    </citation>
    <scope>NUCLEOTIDE SEQUENCE [LARGE SCALE GENOMIC DNA]</scope>
    <source>
        <strain evidence="12 15">UBBI-01</strain>
    </source>
</reference>
<name>A0A4S5BHK1_BIFLI</name>
<dbReference type="InterPro" id="IPR014729">
    <property type="entry name" value="Rossmann-like_a/b/a_fold"/>
</dbReference>
<dbReference type="EMBL" id="CP071248">
    <property type="protein sequence ID" value="QSP97393.1"/>
    <property type="molecule type" value="Genomic_DNA"/>
</dbReference>
<comment type="similarity">
    <text evidence="7">Belongs to the QueC family.</text>
</comment>
<accession>A0A4S5BHK1</accession>
<dbReference type="Proteomes" id="UP000043107">
    <property type="component" value="Unassembled WGS sequence"/>
</dbReference>
<reference evidence="10 14" key="1">
    <citation type="submission" date="2014-09" db="EMBL/GenBank/DDBJ databases">
        <authorList>
            <person name="Bertelli C."/>
        </authorList>
    </citation>
    <scope>NUCLEOTIDE SEQUENCE [LARGE SCALE GENOMIC DNA]</scope>
    <source>
        <strain evidence="10 14">BIC1401111250</strain>
    </source>
</reference>
<dbReference type="GO" id="GO:0046872">
    <property type="term" value="F:metal ion binding"/>
    <property type="evidence" value="ECO:0007669"/>
    <property type="project" value="UniProtKB-KW"/>
</dbReference>
<dbReference type="Gene3D" id="3.40.50.620">
    <property type="entry name" value="HUPs"/>
    <property type="match status" value="1"/>
</dbReference>
<evidence type="ECO:0000256" key="7">
    <source>
        <dbReference type="ARBA" id="ARBA00037993"/>
    </source>
</evidence>
<evidence type="ECO:0000313" key="12">
    <source>
        <dbReference type="EMBL" id="THJ30011.1"/>
    </source>
</evidence>
<dbReference type="Proteomes" id="UP000306697">
    <property type="component" value="Unassembled WGS sequence"/>
</dbReference>
<evidence type="ECO:0000313" key="13">
    <source>
        <dbReference type="EMBL" id="VUX37124.1"/>
    </source>
</evidence>
<dbReference type="PANTHER" id="PTHR42914:SF1">
    <property type="entry name" value="7-CYANO-7-DEAZAGUANINE SYNTHASE"/>
    <property type="match status" value="1"/>
</dbReference>
<evidence type="ECO:0000313" key="16">
    <source>
        <dbReference type="Proteomes" id="UP000345266"/>
    </source>
</evidence>
<keyword evidence="5" id="KW-0862">Zinc</keyword>
<dbReference type="EMBL" id="SSWL01000004">
    <property type="protein sequence ID" value="THJ30011.1"/>
    <property type="molecule type" value="Genomic_DNA"/>
</dbReference>
<dbReference type="SUPFAM" id="SSF52402">
    <property type="entry name" value="Adenine nucleotide alpha hydrolases-like"/>
    <property type="match status" value="1"/>
</dbReference>
<keyword evidence="4" id="KW-0547">Nucleotide-binding</keyword>
<dbReference type="EMBL" id="CABHNT010000046">
    <property type="protein sequence ID" value="VUX37124.1"/>
    <property type="molecule type" value="Genomic_DNA"/>
</dbReference>
<evidence type="ECO:0000256" key="8">
    <source>
        <dbReference type="ARBA" id="ARBA00039149"/>
    </source>
</evidence>
<dbReference type="GO" id="GO:0016874">
    <property type="term" value="F:ligase activity"/>
    <property type="evidence" value="ECO:0007669"/>
    <property type="project" value="UniProtKB-KW"/>
</dbReference>
<organism evidence="12 15">
    <name type="scientific">Bifidobacterium longum subsp. infantis</name>
    <dbReference type="NCBI Taxonomy" id="1682"/>
    <lineage>
        <taxon>Bacteria</taxon>
        <taxon>Bacillati</taxon>
        <taxon>Actinomycetota</taxon>
        <taxon>Actinomycetes</taxon>
        <taxon>Bifidobacteriales</taxon>
        <taxon>Bifidobacteriaceae</taxon>
        <taxon>Bifidobacterium</taxon>
    </lineage>
</organism>
<evidence type="ECO:0000313" key="14">
    <source>
        <dbReference type="Proteomes" id="UP000043107"/>
    </source>
</evidence>
<proteinExistence type="inferred from homology"/>
<dbReference type="EC" id="6.3.4.20" evidence="8"/>
<sequence>MIQNHNRVALLLSGGPDSTTLLYDLLNQGKEIYAVTFNFGETEGCNESQHAQRIVTNLHSERLHHYQYDFSEQFKRFYELPQPQFLRKAFGPFVVAPNKEEHVQPFGSAIALMLMASWALKHDIVDVYYAVHSNDAVFHDNHASYFEALHTVTVECEGDEYGVTFHTPYLSINKCAVIQKGMGLGVPFGDTWSCALGGTVHCGVCDPCRDRRTSFEILGIKDPVLYEHDIFAESREEVNILESPKHISVVA</sequence>
<keyword evidence="2 10" id="KW-0436">Ligase</keyword>
<reference evidence="11" key="4">
    <citation type="submission" date="2021-03" db="EMBL/GenBank/DDBJ databases">
        <title>Genome sequencing of Bifidobacterium longum subsp. infantis JCM 7009.</title>
        <authorList>
            <person name="Kim J."/>
        </authorList>
    </citation>
    <scope>NUCLEOTIDE SEQUENCE</scope>
    <source>
        <strain evidence="11">JCM 7009</strain>
    </source>
</reference>
<evidence type="ECO:0000313" key="10">
    <source>
        <dbReference type="EMBL" id="CEF04652.1"/>
    </source>
</evidence>
<evidence type="ECO:0000256" key="1">
    <source>
        <dbReference type="ARBA" id="ARBA00005061"/>
    </source>
</evidence>
<dbReference type="Proteomes" id="UP000345266">
    <property type="component" value="Unassembled WGS sequence"/>
</dbReference>
<evidence type="ECO:0000313" key="15">
    <source>
        <dbReference type="Proteomes" id="UP000306697"/>
    </source>
</evidence>
<dbReference type="Proteomes" id="UP000663618">
    <property type="component" value="Chromosome"/>
</dbReference>
<keyword evidence="6" id="KW-0067">ATP-binding</keyword>
<dbReference type="InterPro" id="IPR018317">
    <property type="entry name" value="QueC"/>
</dbReference>
<gene>
    <name evidence="10" type="primary">queC</name>
    <name evidence="11" type="ORF">BLI009_10515</name>
    <name evidence="10" type="ORF">BLIC_c02033</name>
    <name evidence="13" type="ORF">BLJG463_02098</name>
    <name evidence="12" type="ORF">E6L38_03325</name>
</gene>
<evidence type="ECO:0000313" key="11">
    <source>
        <dbReference type="EMBL" id="QSP97393.1"/>
    </source>
</evidence>
<dbReference type="PANTHER" id="PTHR42914">
    <property type="entry name" value="7-CYANO-7-DEAZAGUANINE SYNTHASE"/>
    <property type="match status" value="1"/>
</dbReference>
<evidence type="ECO:0000256" key="6">
    <source>
        <dbReference type="ARBA" id="ARBA00022840"/>
    </source>
</evidence>
<evidence type="ECO:0000256" key="3">
    <source>
        <dbReference type="ARBA" id="ARBA00022723"/>
    </source>
</evidence>
<reference evidence="13 16" key="3">
    <citation type="submission" date="2019-07" db="EMBL/GenBank/DDBJ databases">
        <authorList>
            <person name="Hibberd C M."/>
            <person name="Gehrig L. J."/>
            <person name="Chang H.-W."/>
            <person name="Venkatesh S."/>
        </authorList>
    </citation>
    <scope>NUCLEOTIDE SEQUENCE [LARGE SCALE GENOMIC DNA]</scope>
    <source>
        <strain evidence="13">Bifidobacterium_longum_subsp_infantis_JG_Bg463</strain>
    </source>
</reference>
<dbReference type="Pfam" id="PF06508">
    <property type="entry name" value="QueC"/>
    <property type="match status" value="1"/>
</dbReference>
<evidence type="ECO:0000256" key="9">
    <source>
        <dbReference type="ARBA" id="ARBA00047890"/>
    </source>
</evidence>
<comment type="pathway">
    <text evidence="1">Purine metabolism; 7-cyano-7-deazaguanine biosynthesis.</text>
</comment>
<keyword evidence="3" id="KW-0479">Metal-binding</keyword>
<dbReference type="RefSeq" id="WP_012578148.1">
    <property type="nucleotide sequence ID" value="NZ_CABHND010000001.1"/>
</dbReference>
<evidence type="ECO:0000256" key="4">
    <source>
        <dbReference type="ARBA" id="ARBA00022741"/>
    </source>
</evidence>
<protein>
    <recommendedName>
        <fullName evidence="8">7-cyano-7-deazaguanine synthase</fullName>
        <ecNumber evidence="8">6.3.4.20</ecNumber>
    </recommendedName>
</protein>
<evidence type="ECO:0000256" key="5">
    <source>
        <dbReference type="ARBA" id="ARBA00022833"/>
    </source>
</evidence>
<evidence type="ECO:0000256" key="2">
    <source>
        <dbReference type="ARBA" id="ARBA00022598"/>
    </source>
</evidence>
<keyword evidence="14" id="KW-1185">Reference proteome</keyword>
<dbReference type="EMBL" id="CCWP01000039">
    <property type="protein sequence ID" value="CEF04652.1"/>
    <property type="molecule type" value="Genomic_DNA"/>
</dbReference>
<dbReference type="AlphaFoldDB" id="A0A4S5BHK1"/>
<dbReference type="GO" id="GO:0005524">
    <property type="term" value="F:ATP binding"/>
    <property type="evidence" value="ECO:0007669"/>
    <property type="project" value="UniProtKB-KW"/>
</dbReference>